<evidence type="ECO:0000259" key="5">
    <source>
        <dbReference type="Pfam" id="PF17675"/>
    </source>
</evidence>
<dbReference type="GO" id="GO:0043548">
    <property type="term" value="F:phosphatidylinositol 3-kinase binding"/>
    <property type="evidence" value="ECO:0007669"/>
    <property type="project" value="TreeGrafter"/>
</dbReference>
<dbReference type="InterPro" id="IPR038274">
    <property type="entry name" value="Atg6/Beclin_C_sf"/>
</dbReference>
<dbReference type="InterPro" id="IPR040455">
    <property type="entry name" value="Atg6_BARA"/>
</dbReference>
<evidence type="ECO:0000313" key="9">
    <source>
        <dbReference type="Proteomes" id="UP000070412"/>
    </source>
</evidence>
<dbReference type="VEuPathDB" id="VectorBase:SSCA001928"/>
<evidence type="ECO:0000313" key="7">
    <source>
        <dbReference type="EMBL" id="KPM03684.1"/>
    </source>
</evidence>
<dbReference type="OrthoDB" id="20368at2759"/>
<dbReference type="EnsemblMetazoa" id="SSS_9161s_mrna">
    <property type="protein sequence ID" value="KAF7489198.1"/>
    <property type="gene ID" value="SSS_9161"/>
</dbReference>
<comment type="similarity">
    <text evidence="1">Belongs to the beclin family.</text>
</comment>
<keyword evidence="9" id="KW-1185">Reference proteome</keyword>
<dbReference type="AlphaFoldDB" id="A0A131ZYB1"/>
<dbReference type="GO" id="GO:0045324">
    <property type="term" value="P:late endosome to vacuole transport"/>
    <property type="evidence" value="ECO:0007669"/>
    <property type="project" value="TreeGrafter"/>
</dbReference>
<dbReference type="GO" id="GO:0000423">
    <property type="term" value="P:mitophagy"/>
    <property type="evidence" value="ECO:0007669"/>
    <property type="project" value="TreeGrafter"/>
</dbReference>
<evidence type="ECO:0000313" key="8">
    <source>
        <dbReference type="EnsemblMetazoa" id="KAF7489198.1"/>
    </source>
</evidence>
<evidence type="ECO:0000313" key="10">
    <source>
        <dbReference type="Proteomes" id="UP000616769"/>
    </source>
</evidence>
<name>A0A131ZYB1_SARSC</name>
<dbReference type="FunFam" id="1.10.418.40:FF:000001">
    <property type="entry name" value="beclin-1 isoform X1"/>
    <property type="match status" value="1"/>
</dbReference>
<evidence type="ECO:0000256" key="2">
    <source>
        <dbReference type="ARBA" id="ARBA00023054"/>
    </source>
</evidence>
<organism evidence="7 10">
    <name type="scientific">Sarcoptes scabiei</name>
    <name type="common">Itch mite</name>
    <name type="synonym">Acarus scabiei</name>
    <dbReference type="NCBI Taxonomy" id="52283"/>
    <lineage>
        <taxon>Eukaryota</taxon>
        <taxon>Metazoa</taxon>
        <taxon>Ecdysozoa</taxon>
        <taxon>Arthropoda</taxon>
        <taxon>Chelicerata</taxon>
        <taxon>Arachnida</taxon>
        <taxon>Acari</taxon>
        <taxon>Acariformes</taxon>
        <taxon>Sarcoptiformes</taxon>
        <taxon>Astigmata</taxon>
        <taxon>Psoroptidia</taxon>
        <taxon>Sarcoptoidea</taxon>
        <taxon>Sarcoptidae</taxon>
        <taxon>Sarcoptinae</taxon>
        <taxon>Sarcoptes</taxon>
    </lineage>
</organism>
<proteinExistence type="inferred from homology"/>
<dbReference type="EMBL" id="WVUK01000065">
    <property type="protein sequence ID" value="KAF7489198.1"/>
    <property type="molecule type" value="Genomic_DNA"/>
</dbReference>
<dbReference type="Proteomes" id="UP000616769">
    <property type="component" value="Unassembled WGS sequence"/>
</dbReference>
<evidence type="ECO:0000256" key="3">
    <source>
        <dbReference type="SAM" id="Coils"/>
    </source>
</evidence>
<dbReference type="InterPro" id="IPR041691">
    <property type="entry name" value="Atg6/beclin_CC"/>
</dbReference>
<dbReference type="GO" id="GO:0034272">
    <property type="term" value="C:phosphatidylinositol 3-kinase complex, class III, type II"/>
    <property type="evidence" value="ECO:0007669"/>
    <property type="project" value="TreeGrafter"/>
</dbReference>
<evidence type="ECO:0000313" key="6">
    <source>
        <dbReference type="EMBL" id="KAF7489198.1"/>
    </source>
</evidence>
<dbReference type="Pfam" id="PF04111">
    <property type="entry name" value="APG6"/>
    <property type="match status" value="1"/>
</dbReference>
<dbReference type="GO" id="GO:0000407">
    <property type="term" value="C:phagophore assembly site"/>
    <property type="evidence" value="ECO:0007669"/>
    <property type="project" value="TreeGrafter"/>
</dbReference>
<feature type="coiled-coil region" evidence="3">
    <location>
        <begin position="183"/>
        <end position="268"/>
    </location>
</feature>
<dbReference type="GO" id="GO:0000045">
    <property type="term" value="P:autophagosome assembly"/>
    <property type="evidence" value="ECO:0007669"/>
    <property type="project" value="TreeGrafter"/>
</dbReference>
<dbReference type="PANTHER" id="PTHR12768">
    <property type="entry name" value="BECLIN 1"/>
    <property type="match status" value="1"/>
</dbReference>
<dbReference type="Pfam" id="PF17675">
    <property type="entry name" value="APG6_N"/>
    <property type="match status" value="1"/>
</dbReference>
<dbReference type="GO" id="GO:0006995">
    <property type="term" value="P:cellular response to nitrogen starvation"/>
    <property type="evidence" value="ECO:0007669"/>
    <property type="project" value="TreeGrafter"/>
</dbReference>
<reference evidence="6" key="3">
    <citation type="submission" date="2020-01" db="EMBL/GenBank/DDBJ databases">
        <authorList>
            <person name="Korhonen P.K.K."/>
            <person name="Guangxu M.G."/>
            <person name="Wang T.W."/>
            <person name="Stroehlein A.J.S."/>
            <person name="Young N.D."/>
            <person name="Ang C.-S.A."/>
            <person name="Fernando D.W.F."/>
            <person name="Lu H.L."/>
            <person name="Taylor S.T."/>
            <person name="Ehtesham M.E.M."/>
            <person name="Najaraj S.H.N."/>
            <person name="Harsha G.H.G."/>
            <person name="Madugundu A.M."/>
            <person name="Renuse S.R."/>
            <person name="Holt D.H."/>
            <person name="Pandey A.P."/>
            <person name="Papenfuss A.P."/>
            <person name="Gasser R.B.G."/>
            <person name="Fischer K.F."/>
        </authorList>
    </citation>
    <scope>NUCLEOTIDE SEQUENCE</scope>
    <source>
        <strain evidence="6">SSS_KF_BRIS2020</strain>
    </source>
</reference>
<evidence type="ECO:0000259" key="4">
    <source>
        <dbReference type="Pfam" id="PF04111"/>
    </source>
</evidence>
<dbReference type="PANTHER" id="PTHR12768:SF4">
    <property type="entry name" value="BECLIN-1"/>
    <property type="match status" value="1"/>
</dbReference>
<protein>
    <submittedName>
        <fullName evidence="6 7">Beclin-1</fullName>
    </submittedName>
</protein>
<reference evidence="9" key="2">
    <citation type="journal article" date="2020" name="PLoS Negl. Trop. Dis.">
        <title>High-quality nuclear genome for Sarcoptes scabiei-A critical resource for a neglected parasite.</title>
        <authorList>
            <person name="Korhonen P.K."/>
            <person name="Gasser R.B."/>
            <person name="Ma G."/>
            <person name="Wang T."/>
            <person name="Stroehlein A.J."/>
            <person name="Young N.D."/>
            <person name="Ang C.S."/>
            <person name="Fernando D.D."/>
            <person name="Lu H.C."/>
            <person name="Taylor S."/>
            <person name="Reynolds S.L."/>
            <person name="Mofiz E."/>
            <person name="Najaraj S.H."/>
            <person name="Gowda H."/>
            <person name="Madugundu A."/>
            <person name="Renuse S."/>
            <person name="Holt D."/>
            <person name="Pandey A."/>
            <person name="Papenfuss A.T."/>
            <person name="Fischer K."/>
        </authorList>
    </citation>
    <scope>NUCLEOTIDE SEQUENCE [LARGE SCALE GENOMIC DNA]</scope>
</reference>
<gene>
    <name evidence="7" type="ORF">QR98_0021180</name>
    <name evidence="6" type="ORF">SSS_9161</name>
</gene>
<dbReference type="InterPro" id="IPR007243">
    <property type="entry name" value="Atg6/Beclin"/>
</dbReference>
<dbReference type="GO" id="GO:0030674">
    <property type="term" value="F:protein-macromolecule adaptor activity"/>
    <property type="evidence" value="ECO:0007669"/>
    <property type="project" value="TreeGrafter"/>
</dbReference>
<feature type="domain" description="Atg6 BARA" evidence="4">
    <location>
        <begin position="307"/>
        <end position="485"/>
    </location>
</feature>
<keyword evidence="2 3" id="KW-0175">Coiled coil</keyword>
<accession>A0A131ZYB1</accession>
<dbReference type="EMBL" id="JXLN01005820">
    <property type="protein sequence ID" value="KPM03684.1"/>
    <property type="molecule type" value="Genomic_DNA"/>
</dbReference>
<dbReference type="Gene3D" id="1.10.418.40">
    <property type="entry name" value="Autophagy protein 6/Beclin 1"/>
    <property type="match status" value="1"/>
</dbReference>
<sequence length="490" mass="57531">MNPNNLKTLQDDSLCINVNFCCQRCCQPLKLHPTLSNIKKETFLDLIQKSNKDGNKNISSRNLLNPILSHNNEAGADEFQTKPSSKEKDFGADVIYKTINSFRNHKINDCDFSLISTEQGSSIQMPTSSMISSSLLSGFDQSTSDANNKTNKDLWLQIQLFDILSDQSDIDHPLCEECADFVIEQMDKQLVNLEQECQEFADYRKKIEQTTSKMTKDEEVEALRSKLNQLNTVQNQLMKELQELNKQHEELDKKLEHSKRELKQSKTEEEKYWHEHNTVKFNYFRHQDRQITIEEKIRNSKEYYNKLKRTSIFNLTFTIWYKGPFGTINCFRLGRLPNIQVEWHEINAAWGQCALLLSSLAKKLSFNFERYRIVPYGNFSFIESLDDRSKQLPLYTTGGLKFYFHQKFDQAMVAFLDCLQQFYHEIQRQDSNFKLPYQMDIKGDLYEKANNIRYSIKININTEEKWTKALKFMLTNLKWILALVASKHPD</sequence>
<reference evidence="8" key="4">
    <citation type="submission" date="2022-06" db="UniProtKB">
        <authorList>
            <consortium name="EnsemblMetazoa"/>
        </authorList>
    </citation>
    <scope>IDENTIFICATION</scope>
</reference>
<reference evidence="7 10" key="1">
    <citation type="journal article" date="2015" name="Parasit. Vectors">
        <title>Draft genome of the scabies mite.</title>
        <authorList>
            <person name="Rider S.D.Jr."/>
            <person name="Morgan M.S."/>
            <person name="Arlian L.G."/>
        </authorList>
    </citation>
    <scope>NUCLEOTIDE SEQUENCE [LARGE SCALE GENOMIC DNA]</scope>
    <source>
        <strain evidence="7">Arlian Lab</strain>
    </source>
</reference>
<dbReference type="Proteomes" id="UP000070412">
    <property type="component" value="Unassembled WGS sequence"/>
</dbReference>
<dbReference type="GO" id="GO:0034271">
    <property type="term" value="C:phosphatidylinositol 3-kinase complex, class III, type I"/>
    <property type="evidence" value="ECO:0007669"/>
    <property type="project" value="TreeGrafter"/>
</dbReference>
<feature type="domain" description="Atg6/beclin coiled-coil" evidence="5">
    <location>
        <begin position="173"/>
        <end position="299"/>
    </location>
</feature>
<evidence type="ECO:0000256" key="1">
    <source>
        <dbReference type="ARBA" id="ARBA00005965"/>
    </source>
</evidence>